<organism evidence="1 2">
    <name type="scientific">Terrilactibacillus tamarindi</name>
    <dbReference type="NCBI Taxonomy" id="2599694"/>
    <lineage>
        <taxon>Bacteria</taxon>
        <taxon>Bacillati</taxon>
        <taxon>Bacillota</taxon>
        <taxon>Bacilli</taxon>
        <taxon>Bacillales</taxon>
        <taxon>Bacillaceae</taxon>
        <taxon>Terrilactibacillus</taxon>
    </lineage>
</organism>
<dbReference type="SUPFAM" id="SSF54593">
    <property type="entry name" value="Glyoxalase/Bleomycin resistance protein/Dihydroxybiphenyl dioxygenase"/>
    <property type="match status" value="1"/>
</dbReference>
<sequence length="200" mass="23314">MLFHYHFWTPFVEETEAFYKANGFRVFQRIGRYHGNFQTFNPPQNWDEFRNKTIIFRIIEMKKGSINITFGYGKKVMFDHIGFLVSDNDNQKIINKARKMNLNVQVNERRTFIGTPFGFRIELQTHKDAVESVNSPTKINKLEIATKSSNLSQFLMNLFEVDIPQIISTVGNKTTITRATFSHIELKKSLDPNGVTLQIE</sequence>
<proteinExistence type="predicted"/>
<dbReference type="AlphaFoldDB" id="A0A6N8CNP9"/>
<dbReference type="InterPro" id="IPR029068">
    <property type="entry name" value="Glyas_Bleomycin-R_OHBP_Dase"/>
</dbReference>
<name>A0A6N8CNP9_9BACI</name>
<dbReference type="Gene3D" id="3.10.180.10">
    <property type="entry name" value="2,3-Dihydroxybiphenyl 1,2-Dioxygenase, domain 1"/>
    <property type="match status" value="1"/>
</dbReference>
<protein>
    <recommendedName>
        <fullName evidence="3">VOC domain-containing protein</fullName>
    </recommendedName>
</protein>
<dbReference type="OrthoDB" id="2353168at2"/>
<reference evidence="1 2" key="1">
    <citation type="submission" date="2019-11" db="EMBL/GenBank/DDBJ databases">
        <title>Terrilactibacillus tamarindus sp. nov. BCM23-1 isolated from bark of Tamarindus indica.</title>
        <authorList>
            <person name="Kingkaew E."/>
            <person name="Tanasupawat S."/>
        </authorList>
    </citation>
    <scope>NUCLEOTIDE SEQUENCE [LARGE SCALE GENOMIC DNA]</scope>
    <source>
        <strain evidence="1 2">BCM23-1</strain>
    </source>
</reference>
<accession>A0A6N8CNP9</accession>
<dbReference type="EMBL" id="WNHB01000002">
    <property type="protein sequence ID" value="MTT30733.1"/>
    <property type="molecule type" value="Genomic_DNA"/>
</dbReference>
<evidence type="ECO:0000313" key="2">
    <source>
        <dbReference type="Proteomes" id="UP000440978"/>
    </source>
</evidence>
<gene>
    <name evidence="1" type="ORF">GMB86_01730</name>
</gene>
<keyword evidence="2" id="KW-1185">Reference proteome</keyword>
<dbReference type="RefSeq" id="WP_155216203.1">
    <property type="nucleotide sequence ID" value="NZ_WNHB01000002.1"/>
</dbReference>
<dbReference type="Proteomes" id="UP000440978">
    <property type="component" value="Unassembled WGS sequence"/>
</dbReference>
<evidence type="ECO:0008006" key="3">
    <source>
        <dbReference type="Google" id="ProtNLM"/>
    </source>
</evidence>
<comment type="caution">
    <text evidence="1">The sequence shown here is derived from an EMBL/GenBank/DDBJ whole genome shotgun (WGS) entry which is preliminary data.</text>
</comment>
<evidence type="ECO:0000313" key="1">
    <source>
        <dbReference type="EMBL" id="MTT30733.1"/>
    </source>
</evidence>